<feature type="transmembrane region" description="Helical" evidence="6">
    <location>
        <begin position="105"/>
        <end position="126"/>
    </location>
</feature>
<evidence type="ECO:0000256" key="4">
    <source>
        <dbReference type="ARBA" id="ARBA00022989"/>
    </source>
</evidence>
<accession>K9YX55</accession>
<dbReference type="STRING" id="13035.Dacsa_2946"/>
<feature type="transmembrane region" description="Helical" evidence="6">
    <location>
        <begin position="20"/>
        <end position="42"/>
    </location>
</feature>
<dbReference type="HOGENOM" id="CLU_028799_3_1_3"/>
<dbReference type="RefSeq" id="WP_015230479.1">
    <property type="nucleotide sequence ID" value="NC_019780.1"/>
</dbReference>
<feature type="transmembrane region" description="Helical" evidence="6">
    <location>
        <begin position="300"/>
        <end position="317"/>
    </location>
</feature>
<keyword evidence="2" id="KW-1003">Cell membrane</keyword>
<dbReference type="AlphaFoldDB" id="K9YX55"/>
<keyword evidence="4 6" id="KW-1133">Transmembrane helix</keyword>
<dbReference type="Proteomes" id="UP000010482">
    <property type="component" value="Chromosome"/>
</dbReference>
<keyword evidence="3 6" id="KW-0812">Transmembrane</keyword>
<evidence type="ECO:0000256" key="6">
    <source>
        <dbReference type="SAM" id="Phobius"/>
    </source>
</evidence>
<evidence type="ECO:0000313" key="8">
    <source>
        <dbReference type="Proteomes" id="UP000010482"/>
    </source>
</evidence>
<dbReference type="PATRIC" id="fig|13035.3.peg.3360"/>
<reference evidence="7" key="1">
    <citation type="submission" date="2012-04" db="EMBL/GenBank/DDBJ databases">
        <title>Finished genome of Dactylococcopsis salina PCC 8305.</title>
        <authorList>
            <consortium name="US DOE Joint Genome Institute"/>
            <person name="Gugger M."/>
            <person name="Coursin T."/>
            <person name="Rippka R."/>
            <person name="Tandeau De Marsac N."/>
            <person name="Huntemann M."/>
            <person name="Wei C.-L."/>
            <person name="Han J."/>
            <person name="Detter J.C."/>
            <person name="Han C."/>
            <person name="Tapia R."/>
            <person name="Daligault H."/>
            <person name="Chen A."/>
            <person name="Krypides N."/>
            <person name="Mavromatis K."/>
            <person name="Markowitz V."/>
            <person name="Szeto E."/>
            <person name="Ivanova N."/>
            <person name="Ovchinnikova G."/>
            <person name="Pagani I."/>
            <person name="Pati A."/>
            <person name="Goodwin L."/>
            <person name="Peters L."/>
            <person name="Pitluck S."/>
            <person name="Woyke T."/>
            <person name="Kerfeld C."/>
        </authorList>
    </citation>
    <scope>NUCLEOTIDE SEQUENCE [LARGE SCALE GENOMIC DNA]</scope>
    <source>
        <strain evidence="7">PCC 8305</strain>
    </source>
</reference>
<dbReference type="EMBL" id="CP003944">
    <property type="protein sequence ID" value="AFZ51499.1"/>
    <property type="molecule type" value="Genomic_DNA"/>
</dbReference>
<organism evidence="7 8">
    <name type="scientific">Dactylococcopsis salina (strain PCC 8305)</name>
    <name type="common">Myxobactron salinum</name>
    <dbReference type="NCBI Taxonomy" id="13035"/>
    <lineage>
        <taxon>Bacteria</taxon>
        <taxon>Bacillati</taxon>
        <taxon>Cyanobacteriota</taxon>
        <taxon>Cyanophyceae</taxon>
        <taxon>Nodosilineales</taxon>
        <taxon>Cymatolegaceae</taxon>
        <taxon>Dactylococcopsis</taxon>
    </lineage>
</organism>
<keyword evidence="8" id="KW-1185">Reference proteome</keyword>
<keyword evidence="5 6" id="KW-0472">Membrane</keyword>
<gene>
    <name evidence="7" type="ORF">Dacsa_2946</name>
</gene>
<feature type="transmembrane region" description="Helical" evidence="6">
    <location>
        <begin position="329"/>
        <end position="349"/>
    </location>
</feature>
<dbReference type="PANTHER" id="PTHR33529">
    <property type="entry name" value="SLR0882 PROTEIN-RELATED"/>
    <property type="match status" value="1"/>
</dbReference>
<evidence type="ECO:0000256" key="3">
    <source>
        <dbReference type="ARBA" id="ARBA00022692"/>
    </source>
</evidence>
<dbReference type="GO" id="GO:0043190">
    <property type="term" value="C:ATP-binding cassette (ABC) transporter complex"/>
    <property type="evidence" value="ECO:0007669"/>
    <property type="project" value="TreeGrafter"/>
</dbReference>
<name>K9YX55_DACS8</name>
<sequence length="381" mass="42868">MNSTQSMNIPVLDRYLIRELILPFLFGVGAFTSIGLSVGTVFELVREVAESGLSIEIALRVFLLRMPEFIVLAFPMSTLLATLMTYSRLSSDSEIIALRSVGVSVYRLVIPALVVSLFITGMTFIFNELFVPKASYEARVTLERALEGEKPPFRQKNILYTDYDDVEQPNGNQREVLVRLFYAEEFNGEEMRGLTVIDRTRGNLSQIINAQSATWNPKLNKWDFYQGTSYLIAPDSSYNNVVRFEHKVLNLPRTPLDLTQRSRDYGEMNLLQSLDYLKLVRATSDEEKLKELKVRIQQKISFPFVCLVFGMVGAALGTKPQQTGRGTSFGISILIIFGYYLIAFITGAIGQVGILSPFLAAWIPNFLGFGIGGWLLFRTAN</sequence>
<feature type="transmembrane region" description="Helical" evidence="6">
    <location>
        <begin position="355"/>
        <end position="377"/>
    </location>
</feature>
<dbReference type="eggNOG" id="COG0795">
    <property type="taxonomic scope" value="Bacteria"/>
</dbReference>
<dbReference type="Pfam" id="PF03739">
    <property type="entry name" value="LptF_LptG"/>
    <property type="match status" value="1"/>
</dbReference>
<evidence type="ECO:0000256" key="5">
    <source>
        <dbReference type="ARBA" id="ARBA00023136"/>
    </source>
</evidence>
<evidence type="ECO:0000256" key="1">
    <source>
        <dbReference type="ARBA" id="ARBA00004651"/>
    </source>
</evidence>
<comment type="subcellular location">
    <subcellularLocation>
        <location evidence="1">Cell membrane</location>
        <topology evidence="1">Multi-pass membrane protein</topology>
    </subcellularLocation>
</comment>
<dbReference type="PANTHER" id="PTHR33529:SF6">
    <property type="entry name" value="YJGP_YJGQ FAMILY PERMEASE"/>
    <property type="match status" value="1"/>
</dbReference>
<feature type="transmembrane region" description="Helical" evidence="6">
    <location>
        <begin position="62"/>
        <end position="84"/>
    </location>
</feature>
<protein>
    <submittedName>
        <fullName evidence="7">Permease</fullName>
    </submittedName>
</protein>
<dbReference type="GO" id="GO:0015920">
    <property type="term" value="P:lipopolysaccharide transport"/>
    <property type="evidence" value="ECO:0007669"/>
    <property type="project" value="TreeGrafter"/>
</dbReference>
<proteinExistence type="predicted"/>
<evidence type="ECO:0000313" key="7">
    <source>
        <dbReference type="EMBL" id="AFZ51499.1"/>
    </source>
</evidence>
<dbReference type="InterPro" id="IPR005495">
    <property type="entry name" value="LptG/LptF_permease"/>
</dbReference>
<evidence type="ECO:0000256" key="2">
    <source>
        <dbReference type="ARBA" id="ARBA00022475"/>
    </source>
</evidence>
<dbReference type="KEGG" id="dsl:Dacsa_2946"/>